<reference evidence="8 9" key="1">
    <citation type="journal article" date="2016" name="Nat. Commun.">
        <title>Thousands of microbial genomes shed light on interconnected biogeochemical processes in an aquifer system.</title>
        <authorList>
            <person name="Anantharaman K."/>
            <person name="Brown C.T."/>
            <person name="Hug L.A."/>
            <person name="Sharon I."/>
            <person name="Castelle C.J."/>
            <person name="Probst A.J."/>
            <person name="Thomas B.C."/>
            <person name="Singh A."/>
            <person name="Wilkins M.J."/>
            <person name="Karaoz U."/>
            <person name="Brodie E.L."/>
            <person name="Williams K.H."/>
            <person name="Hubbard S.S."/>
            <person name="Banfield J.F."/>
        </authorList>
    </citation>
    <scope>NUCLEOTIDE SEQUENCE [LARGE SCALE GENOMIC DNA]</scope>
</reference>
<dbReference type="InterPro" id="IPR005793">
    <property type="entry name" value="Formyl_trans_C"/>
</dbReference>
<dbReference type="InterPro" id="IPR002376">
    <property type="entry name" value="Formyl_transf_N"/>
</dbReference>
<evidence type="ECO:0000259" key="6">
    <source>
        <dbReference type="Pfam" id="PF00551"/>
    </source>
</evidence>
<protein>
    <recommendedName>
        <fullName evidence="2 5">Methionyl-tRNA formyltransferase</fullName>
        <ecNumber evidence="2 5">2.1.2.9</ecNumber>
    </recommendedName>
</protein>
<dbReference type="HAMAP" id="MF_00182">
    <property type="entry name" value="Formyl_trans"/>
    <property type="match status" value="1"/>
</dbReference>
<dbReference type="AlphaFoldDB" id="A0A1G1YUQ0"/>
<feature type="domain" description="Formyl transferase N-terminal" evidence="6">
    <location>
        <begin position="1"/>
        <end position="179"/>
    </location>
</feature>
<dbReference type="InterPro" id="IPR005794">
    <property type="entry name" value="Fmt"/>
</dbReference>
<evidence type="ECO:0000256" key="2">
    <source>
        <dbReference type="ARBA" id="ARBA00012261"/>
    </source>
</evidence>
<dbReference type="CDD" id="cd08704">
    <property type="entry name" value="Met_tRNA_FMT_C"/>
    <property type="match status" value="1"/>
</dbReference>
<comment type="function">
    <text evidence="5">Attaches a formyl group to the free amino group of methionyl-tRNA(fMet). The formyl group appears to play a dual role in the initiator identity of N-formylmethionyl-tRNA by promoting its recognition by IF2 and preventing the misappropriation of this tRNA by the elongation apparatus.</text>
</comment>
<comment type="catalytic activity">
    <reaction evidence="5">
        <text>L-methionyl-tRNA(fMet) + (6R)-10-formyltetrahydrofolate = N-formyl-L-methionyl-tRNA(fMet) + (6S)-5,6,7,8-tetrahydrofolate + H(+)</text>
        <dbReference type="Rhea" id="RHEA:24380"/>
        <dbReference type="Rhea" id="RHEA-COMP:9952"/>
        <dbReference type="Rhea" id="RHEA-COMP:9953"/>
        <dbReference type="ChEBI" id="CHEBI:15378"/>
        <dbReference type="ChEBI" id="CHEBI:57453"/>
        <dbReference type="ChEBI" id="CHEBI:78530"/>
        <dbReference type="ChEBI" id="CHEBI:78844"/>
        <dbReference type="ChEBI" id="CHEBI:195366"/>
        <dbReference type="EC" id="2.1.2.9"/>
    </reaction>
</comment>
<dbReference type="InterPro" id="IPR036477">
    <property type="entry name" value="Formyl_transf_N_sf"/>
</dbReference>
<dbReference type="EMBL" id="MHIP01000012">
    <property type="protein sequence ID" value="OGY55137.1"/>
    <property type="molecule type" value="Genomic_DNA"/>
</dbReference>
<dbReference type="Proteomes" id="UP000176512">
    <property type="component" value="Unassembled WGS sequence"/>
</dbReference>
<dbReference type="GO" id="GO:0004479">
    <property type="term" value="F:methionyl-tRNA formyltransferase activity"/>
    <property type="evidence" value="ECO:0007669"/>
    <property type="project" value="UniProtKB-UniRule"/>
</dbReference>
<dbReference type="SUPFAM" id="SSF50486">
    <property type="entry name" value="FMT C-terminal domain-like"/>
    <property type="match status" value="1"/>
</dbReference>
<dbReference type="NCBIfam" id="TIGR00460">
    <property type="entry name" value="fmt"/>
    <property type="match status" value="1"/>
</dbReference>
<dbReference type="GO" id="GO:0005829">
    <property type="term" value="C:cytosol"/>
    <property type="evidence" value="ECO:0007669"/>
    <property type="project" value="TreeGrafter"/>
</dbReference>
<dbReference type="Pfam" id="PF02911">
    <property type="entry name" value="Formyl_trans_C"/>
    <property type="match status" value="1"/>
</dbReference>
<sequence length="282" mass="31831">MRIIFFGTSEFGAIILEKLIQASYSPVLVVTTPDKPAGRKQVLTPPPVKVFAKTHGLEVFQPEKFDKDALYKIQNTSPDLFVVAAYGKILPKALLDIPPKGSLNVHPSLLPKYRGPSPVQAALLNGDQETGVSIIVLDEKMDHGPILAVERLSMQKNYTYSELHNMLAELGGNLLIRTIPLWAEGKIQAKAQDEARATYTKMITWKDGRIDWGKPAEYIERQIRAFNPEPGTYTFYREQVLKLRKAELRDNKLVMREVQLAGKKPMSFEDFLRGHQDYANPQ</sequence>
<dbReference type="PANTHER" id="PTHR11138:SF5">
    <property type="entry name" value="METHIONYL-TRNA FORMYLTRANSFERASE, MITOCHONDRIAL"/>
    <property type="match status" value="1"/>
</dbReference>
<dbReference type="InterPro" id="IPR041711">
    <property type="entry name" value="Met-tRNA-FMT_N"/>
</dbReference>
<dbReference type="PANTHER" id="PTHR11138">
    <property type="entry name" value="METHIONYL-TRNA FORMYLTRANSFERASE"/>
    <property type="match status" value="1"/>
</dbReference>
<evidence type="ECO:0000256" key="1">
    <source>
        <dbReference type="ARBA" id="ARBA00010699"/>
    </source>
</evidence>
<dbReference type="Pfam" id="PF00551">
    <property type="entry name" value="Formyl_trans_N"/>
    <property type="match status" value="1"/>
</dbReference>
<dbReference type="Gene3D" id="3.40.50.12230">
    <property type="match status" value="1"/>
</dbReference>
<feature type="binding site" evidence="5">
    <location>
        <begin position="108"/>
        <end position="111"/>
    </location>
    <ligand>
        <name>(6S)-5,6,7,8-tetrahydrofolate</name>
        <dbReference type="ChEBI" id="CHEBI:57453"/>
    </ligand>
</feature>
<evidence type="ECO:0000256" key="3">
    <source>
        <dbReference type="ARBA" id="ARBA00022679"/>
    </source>
</evidence>
<feature type="domain" description="Formyl transferase C-terminal" evidence="7">
    <location>
        <begin position="203"/>
        <end position="251"/>
    </location>
</feature>
<organism evidence="8 9">
    <name type="scientific">Candidatus Buchananbacteria bacterium RIFCSPLOWO2_01_FULL_46_12</name>
    <dbReference type="NCBI Taxonomy" id="1797546"/>
    <lineage>
        <taxon>Bacteria</taxon>
        <taxon>Candidatus Buchananiibacteriota</taxon>
    </lineage>
</organism>
<comment type="similarity">
    <text evidence="1 5">Belongs to the Fmt family.</text>
</comment>
<accession>A0A1G1YUQ0</accession>
<name>A0A1G1YUQ0_9BACT</name>
<dbReference type="CDD" id="cd08646">
    <property type="entry name" value="FMT_core_Met-tRNA-FMT_N"/>
    <property type="match status" value="1"/>
</dbReference>
<keyword evidence="3 5" id="KW-0808">Transferase</keyword>
<evidence type="ECO:0000256" key="4">
    <source>
        <dbReference type="ARBA" id="ARBA00022917"/>
    </source>
</evidence>
<dbReference type="InterPro" id="IPR044135">
    <property type="entry name" value="Met-tRNA-FMT_C"/>
</dbReference>
<comment type="caution">
    <text evidence="8">The sequence shown here is derived from an EMBL/GenBank/DDBJ whole genome shotgun (WGS) entry which is preliminary data.</text>
</comment>
<evidence type="ECO:0000313" key="8">
    <source>
        <dbReference type="EMBL" id="OGY55137.1"/>
    </source>
</evidence>
<gene>
    <name evidence="5" type="primary">fmt</name>
    <name evidence="8" type="ORF">A3A24_03545</name>
</gene>
<evidence type="ECO:0000313" key="9">
    <source>
        <dbReference type="Proteomes" id="UP000176512"/>
    </source>
</evidence>
<dbReference type="EC" id="2.1.2.9" evidence="2 5"/>
<evidence type="ECO:0000256" key="5">
    <source>
        <dbReference type="HAMAP-Rule" id="MF_00182"/>
    </source>
</evidence>
<dbReference type="SUPFAM" id="SSF53328">
    <property type="entry name" value="Formyltransferase"/>
    <property type="match status" value="1"/>
</dbReference>
<proteinExistence type="inferred from homology"/>
<evidence type="ECO:0000259" key="7">
    <source>
        <dbReference type="Pfam" id="PF02911"/>
    </source>
</evidence>
<keyword evidence="4 5" id="KW-0648">Protein biosynthesis</keyword>
<dbReference type="InterPro" id="IPR011034">
    <property type="entry name" value="Formyl_transferase-like_C_sf"/>
</dbReference>